<evidence type="ECO:0000313" key="2">
    <source>
        <dbReference type="EMBL" id="CAH2236282.1"/>
    </source>
</evidence>
<accession>A0A8S4RKA9</accession>
<organism evidence="2 3">
    <name type="scientific">Pararge aegeria aegeria</name>
    <dbReference type="NCBI Taxonomy" id="348720"/>
    <lineage>
        <taxon>Eukaryota</taxon>
        <taxon>Metazoa</taxon>
        <taxon>Ecdysozoa</taxon>
        <taxon>Arthropoda</taxon>
        <taxon>Hexapoda</taxon>
        <taxon>Insecta</taxon>
        <taxon>Pterygota</taxon>
        <taxon>Neoptera</taxon>
        <taxon>Endopterygota</taxon>
        <taxon>Lepidoptera</taxon>
        <taxon>Glossata</taxon>
        <taxon>Ditrysia</taxon>
        <taxon>Papilionoidea</taxon>
        <taxon>Nymphalidae</taxon>
        <taxon>Satyrinae</taxon>
        <taxon>Satyrini</taxon>
        <taxon>Parargina</taxon>
        <taxon>Pararge</taxon>
    </lineage>
</organism>
<reference evidence="2" key="1">
    <citation type="submission" date="2022-03" db="EMBL/GenBank/DDBJ databases">
        <authorList>
            <person name="Lindestad O."/>
        </authorList>
    </citation>
    <scope>NUCLEOTIDE SEQUENCE</scope>
</reference>
<gene>
    <name evidence="2" type="primary">jg7046</name>
    <name evidence="2" type="ORF">PAEG_LOCUS13740</name>
</gene>
<protein>
    <submittedName>
        <fullName evidence="2">Jg7046 protein</fullName>
    </submittedName>
</protein>
<feature type="region of interest" description="Disordered" evidence="1">
    <location>
        <begin position="1"/>
        <end position="26"/>
    </location>
</feature>
<proteinExistence type="predicted"/>
<evidence type="ECO:0000313" key="3">
    <source>
        <dbReference type="Proteomes" id="UP000838756"/>
    </source>
</evidence>
<dbReference type="AlphaFoldDB" id="A0A8S4RKA9"/>
<sequence>MVAAHVSRSTTDGFWSGPDPANSHTQFTKSRDKCFFLEKGIGTTRPGILLRRCSENTLRCTLHSEFANRQ</sequence>
<keyword evidence="3" id="KW-1185">Reference proteome</keyword>
<comment type="caution">
    <text evidence="2">The sequence shown here is derived from an EMBL/GenBank/DDBJ whole genome shotgun (WGS) entry which is preliminary data.</text>
</comment>
<dbReference type="EMBL" id="CAKXAJ010025199">
    <property type="protein sequence ID" value="CAH2236282.1"/>
    <property type="molecule type" value="Genomic_DNA"/>
</dbReference>
<evidence type="ECO:0000256" key="1">
    <source>
        <dbReference type="SAM" id="MobiDB-lite"/>
    </source>
</evidence>
<dbReference type="Proteomes" id="UP000838756">
    <property type="component" value="Unassembled WGS sequence"/>
</dbReference>
<name>A0A8S4RKA9_9NEOP</name>